<dbReference type="eggNOG" id="COG0675">
    <property type="taxonomic scope" value="Bacteria"/>
</dbReference>
<reference evidence="8" key="1">
    <citation type="submission" date="2007-09" db="EMBL/GenBank/DDBJ databases">
        <title>Complete sequence of chromosome of Serratia proteamaculans 568.</title>
        <authorList>
            <consortium name="US DOE Joint Genome Institute"/>
            <person name="Copeland A."/>
            <person name="Lucas S."/>
            <person name="Lapidus A."/>
            <person name="Barry K."/>
            <person name="Glavina del Rio T."/>
            <person name="Dalin E."/>
            <person name="Tice H."/>
            <person name="Pitluck S."/>
            <person name="Chain P."/>
            <person name="Malfatti S."/>
            <person name="Shin M."/>
            <person name="Vergez L."/>
            <person name="Schmutz J."/>
            <person name="Larimer F."/>
            <person name="Land M."/>
            <person name="Hauser L."/>
            <person name="Kyrpides N."/>
            <person name="Kim E."/>
            <person name="Taghavi S."/>
            <person name="Newman L."/>
            <person name="Vangronsveld J."/>
            <person name="van der Lelie D."/>
            <person name="Richardson P."/>
        </authorList>
    </citation>
    <scope>NUCLEOTIDE SEQUENCE [LARGE SCALE GENOMIC DNA]</scope>
    <source>
        <strain evidence="8">568</strain>
    </source>
</reference>
<dbReference type="NCBIfam" id="TIGR01766">
    <property type="entry name" value="IS200/IS605 family accessory protein TnpB-like domain"/>
    <property type="match status" value="1"/>
</dbReference>
<dbReference type="InterPro" id="IPR001959">
    <property type="entry name" value="Transposase"/>
</dbReference>
<dbReference type="AlphaFoldDB" id="A8GEQ0"/>
<organism evidence="8">
    <name type="scientific">Serratia proteamaculans (strain 568)</name>
    <dbReference type="NCBI Taxonomy" id="399741"/>
    <lineage>
        <taxon>Bacteria</taxon>
        <taxon>Pseudomonadati</taxon>
        <taxon>Pseudomonadota</taxon>
        <taxon>Gammaproteobacteria</taxon>
        <taxon>Enterobacterales</taxon>
        <taxon>Yersiniaceae</taxon>
        <taxon>Serratia</taxon>
    </lineage>
</organism>
<dbReference type="Pfam" id="PF01385">
    <property type="entry name" value="OrfB_IS605"/>
    <property type="match status" value="1"/>
</dbReference>
<keyword evidence="5" id="KW-0233">DNA recombination</keyword>
<protein>
    <submittedName>
        <fullName evidence="8">Transposase, IS605 OrfB family</fullName>
    </submittedName>
</protein>
<dbReference type="EMBL" id="CP000826">
    <property type="protein sequence ID" value="ABV41590.1"/>
    <property type="molecule type" value="Genomic_DNA"/>
</dbReference>
<evidence type="ECO:0000256" key="3">
    <source>
        <dbReference type="ARBA" id="ARBA00022578"/>
    </source>
</evidence>
<dbReference type="InterPro" id="IPR051399">
    <property type="entry name" value="RNA-guided_DNA_endo/Transpos"/>
</dbReference>
<name>A8GEQ0_SERP5</name>
<dbReference type="KEGG" id="spe:Spro_2489"/>
<keyword evidence="4" id="KW-0238">DNA-binding</keyword>
<dbReference type="GO" id="GO:0006310">
    <property type="term" value="P:DNA recombination"/>
    <property type="evidence" value="ECO:0007669"/>
    <property type="project" value="UniProtKB-KW"/>
</dbReference>
<evidence type="ECO:0000256" key="1">
    <source>
        <dbReference type="ARBA" id="ARBA00008761"/>
    </source>
</evidence>
<dbReference type="HOGENOM" id="CLU_032903_9_1_6"/>
<dbReference type="Pfam" id="PF07282">
    <property type="entry name" value="Cas12f1-like_TNB"/>
    <property type="match status" value="1"/>
</dbReference>
<comment type="similarity">
    <text evidence="1">In the C-terminal section; belongs to the transposase 35 family.</text>
</comment>
<comment type="similarity">
    <text evidence="2">In the N-terminal section; belongs to the transposase 2 family.</text>
</comment>
<keyword evidence="3" id="KW-0815">Transposition</keyword>
<feature type="domain" description="Cas12f1-like TNB" evidence="7">
    <location>
        <begin position="158"/>
        <end position="225"/>
    </location>
</feature>
<dbReference type="PANTHER" id="PTHR30405:SF25">
    <property type="entry name" value="RNA-GUIDED DNA ENDONUCLEASE INSQ-RELATED"/>
    <property type="match status" value="1"/>
</dbReference>
<evidence type="ECO:0000259" key="7">
    <source>
        <dbReference type="Pfam" id="PF07282"/>
    </source>
</evidence>
<dbReference type="NCBIfam" id="NF040570">
    <property type="entry name" value="guided_TnpB"/>
    <property type="match status" value="1"/>
</dbReference>
<dbReference type="GO" id="GO:0003677">
    <property type="term" value="F:DNA binding"/>
    <property type="evidence" value="ECO:0007669"/>
    <property type="project" value="UniProtKB-KW"/>
</dbReference>
<evidence type="ECO:0000256" key="4">
    <source>
        <dbReference type="ARBA" id="ARBA00023125"/>
    </source>
</evidence>
<sequence>MLSSARCVLRTIKLCISAATSTSDTAYRSVLCDDGLTEPAKPTLITRVTGCDLGLSHYLIQSNGKKIANPRHLVRASRNLRRKQKALSRKIKGSVNRAKARLQVAKCHEHVANARADFQHKLSRTLVDENQAVIVETLKAANMMKNHKLARHIADASWSGFVMKLEYKAEQSGKHLVKIDQWFASSKTCHCCGYKMTEMPLNKRIWPCPACGVEHDRDINAAINIQHKGITDLQAAGLVVSAHGGQRKSVISTVAA</sequence>
<dbReference type="PANTHER" id="PTHR30405">
    <property type="entry name" value="TRANSPOSASE"/>
    <property type="match status" value="1"/>
</dbReference>
<dbReference type="InterPro" id="IPR010095">
    <property type="entry name" value="Cas12f1-like_TNB"/>
</dbReference>
<accession>A8GEQ0</accession>
<evidence type="ECO:0000259" key="6">
    <source>
        <dbReference type="Pfam" id="PF01385"/>
    </source>
</evidence>
<dbReference type="GO" id="GO:0032196">
    <property type="term" value="P:transposition"/>
    <property type="evidence" value="ECO:0007669"/>
    <property type="project" value="UniProtKB-KW"/>
</dbReference>
<evidence type="ECO:0000256" key="2">
    <source>
        <dbReference type="ARBA" id="ARBA00011044"/>
    </source>
</evidence>
<proteinExistence type="inferred from homology"/>
<evidence type="ECO:0000313" key="8">
    <source>
        <dbReference type="EMBL" id="ABV41590.1"/>
    </source>
</evidence>
<gene>
    <name evidence="8" type="ordered locus">Spro_2489</name>
</gene>
<evidence type="ECO:0000256" key="5">
    <source>
        <dbReference type="ARBA" id="ARBA00023172"/>
    </source>
</evidence>
<feature type="domain" description="Probable transposase IS891/IS1136/IS1341" evidence="6">
    <location>
        <begin position="40"/>
        <end position="146"/>
    </location>
</feature>